<dbReference type="InterPro" id="IPR021946">
    <property type="entry name" value="DUF3563"/>
</dbReference>
<proteinExistence type="predicted"/>
<sequence length="48" mass="5726">MFILLIYLFPLLRKALDRAEYSRRDAYLASAADMGELERRMNSMEIDR</sequence>
<keyword evidence="2" id="KW-1185">Reference proteome</keyword>
<dbReference type="Pfam" id="PF12086">
    <property type="entry name" value="DUF3563"/>
    <property type="match status" value="1"/>
</dbReference>
<dbReference type="EMBL" id="JAQQCL010000002">
    <property type="protein sequence ID" value="MFM0715568.1"/>
    <property type="molecule type" value="Genomic_DNA"/>
</dbReference>
<evidence type="ECO:0000313" key="2">
    <source>
        <dbReference type="Proteomes" id="UP001629392"/>
    </source>
</evidence>
<dbReference type="Proteomes" id="UP001629392">
    <property type="component" value="Unassembled WGS sequence"/>
</dbReference>
<gene>
    <name evidence="1" type="ORF">PQQ73_04415</name>
</gene>
<evidence type="ECO:0000313" key="1">
    <source>
        <dbReference type="EMBL" id="MFM0715568.1"/>
    </source>
</evidence>
<accession>A0ABW9E991</accession>
<comment type="caution">
    <text evidence="1">The sequence shown here is derived from an EMBL/GenBank/DDBJ whole genome shotgun (WGS) entry which is preliminary data.</text>
</comment>
<dbReference type="RefSeq" id="WP_408152243.1">
    <property type="nucleotide sequence ID" value="NZ_JAQQCL010000002.1"/>
</dbReference>
<organism evidence="1 2">
    <name type="scientific">Paraburkholderia strydomiana</name>
    <dbReference type="NCBI Taxonomy" id="1245417"/>
    <lineage>
        <taxon>Bacteria</taxon>
        <taxon>Pseudomonadati</taxon>
        <taxon>Pseudomonadota</taxon>
        <taxon>Betaproteobacteria</taxon>
        <taxon>Burkholderiales</taxon>
        <taxon>Burkholderiaceae</taxon>
        <taxon>Paraburkholderia</taxon>
    </lineage>
</organism>
<protein>
    <submittedName>
        <fullName evidence="1">DUF3563 family protein</fullName>
    </submittedName>
</protein>
<reference evidence="1 2" key="1">
    <citation type="journal article" date="2024" name="Chem. Sci.">
        <title>Discovery of megapolipeptins by genome mining of a Burkholderiales bacteria collection.</title>
        <authorList>
            <person name="Paulo B.S."/>
            <person name="Recchia M.J.J."/>
            <person name="Lee S."/>
            <person name="Fergusson C.H."/>
            <person name="Romanowski S.B."/>
            <person name="Hernandez A."/>
            <person name="Krull N."/>
            <person name="Liu D.Y."/>
            <person name="Cavanagh H."/>
            <person name="Bos A."/>
            <person name="Gray C.A."/>
            <person name="Murphy B.T."/>
            <person name="Linington R.G."/>
            <person name="Eustaquio A.S."/>
        </authorList>
    </citation>
    <scope>NUCLEOTIDE SEQUENCE [LARGE SCALE GENOMIC DNA]</scope>
    <source>
        <strain evidence="1 2">RL17-350-BIC-E</strain>
    </source>
</reference>
<name>A0ABW9E991_9BURK</name>